<name>A0A0F9VCJ2_9ZZZZ</name>
<accession>A0A0F9VCJ2</accession>
<proteinExistence type="predicted"/>
<protein>
    <submittedName>
        <fullName evidence="1">Uncharacterized protein</fullName>
    </submittedName>
</protein>
<organism evidence="1">
    <name type="scientific">marine sediment metagenome</name>
    <dbReference type="NCBI Taxonomy" id="412755"/>
    <lineage>
        <taxon>unclassified sequences</taxon>
        <taxon>metagenomes</taxon>
        <taxon>ecological metagenomes</taxon>
    </lineage>
</organism>
<dbReference type="EMBL" id="LAZR01000387">
    <property type="protein sequence ID" value="KKN71266.1"/>
    <property type="molecule type" value="Genomic_DNA"/>
</dbReference>
<sequence length="91" mass="11043">MRLLKRLKRWVFPSNAITLEQMKELLYYTLVHFVTEDFHLVLDEKEQFINVWIDNDYYPIPFEVMVLFENKNGARSFVNYVKLQLRKAGVE</sequence>
<comment type="caution">
    <text evidence="1">The sequence shown here is derived from an EMBL/GenBank/DDBJ whole genome shotgun (WGS) entry which is preliminary data.</text>
</comment>
<evidence type="ECO:0000313" key="1">
    <source>
        <dbReference type="EMBL" id="KKN71266.1"/>
    </source>
</evidence>
<reference evidence="1" key="1">
    <citation type="journal article" date="2015" name="Nature">
        <title>Complex archaea that bridge the gap between prokaryotes and eukaryotes.</title>
        <authorList>
            <person name="Spang A."/>
            <person name="Saw J.H."/>
            <person name="Jorgensen S.L."/>
            <person name="Zaremba-Niedzwiedzka K."/>
            <person name="Martijn J."/>
            <person name="Lind A.E."/>
            <person name="van Eijk R."/>
            <person name="Schleper C."/>
            <person name="Guy L."/>
            <person name="Ettema T.J."/>
        </authorList>
    </citation>
    <scope>NUCLEOTIDE SEQUENCE</scope>
</reference>
<gene>
    <name evidence="1" type="ORF">LCGC14_0423090</name>
</gene>
<dbReference type="AlphaFoldDB" id="A0A0F9VCJ2"/>